<dbReference type="EMBL" id="JBHRYR010000003">
    <property type="protein sequence ID" value="MFC3853622.1"/>
    <property type="molecule type" value="Genomic_DNA"/>
</dbReference>
<accession>A0ABV8A1S4</accession>
<sequence>MPIREDGQQPLPPRQWLPHPLVSLVLVVVWQILAESPSVGSLLMGLFLGWFLPWLTQRLWAFPVQIRGWVPLIRYAFLVLWDITMSNIAVLRLTLGPVRNLQPAFFEVPLDIANPIAITVLANTITLTPGTVSADVSPARDKILVHGLHVPDIAAAIADIKGRYEAPLKEIF</sequence>
<dbReference type="PIRSF" id="PIRSF019239">
    <property type="entry name" value="MrpE"/>
    <property type="match status" value="1"/>
</dbReference>
<dbReference type="Proteomes" id="UP001595617">
    <property type="component" value="Unassembled WGS sequence"/>
</dbReference>
<name>A0ABV8A1S4_9GAMM</name>
<feature type="transmembrane region" description="Helical" evidence="7">
    <location>
        <begin position="72"/>
        <end position="95"/>
    </location>
</feature>
<comment type="subcellular location">
    <subcellularLocation>
        <location evidence="1">Cell membrane</location>
        <topology evidence="1">Multi-pass membrane protein</topology>
    </subcellularLocation>
</comment>
<organism evidence="8 9">
    <name type="scientific">Saccharospirillum mangrovi</name>
    <dbReference type="NCBI Taxonomy" id="2161747"/>
    <lineage>
        <taxon>Bacteria</taxon>
        <taxon>Pseudomonadati</taxon>
        <taxon>Pseudomonadota</taxon>
        <taxon>Gammaproteobacteria</taxon>
        <taxon>Oceanospirillales</taxon>
        <taxon>Saccharospirillaceae</taxon>
        <taxon>Saccharospirillum</taxon>
    </lineage>
</organism>
<proteinExistence type="inferred from homology"/>
<evidence type="ECO:0000256" key="1">
    <source>
        <dbReference type="ARBA" id="ARBA00004651"/>
    </source>
</evidence>
<dbReference type="PANTHER" id="PTHR34584:SF1">
    <property type="entry name" value="NA(+)_H(+) ANTIPORTER SUBUNIT E1"/>
    <property type="match status" value="1"/>
</dbReference>
<keyword evidence="9" id="KW-1185">Reference proteome</keyword>
<keyword evidence="5 7" id="KW-1133">Transmembrane helix</keyword>
<feature type="transmembrane region" description="Helical" evidence="7">
    <location>
        <begin position="21"/>
        <end position="52"/>
    </location>
</feature>
<dbReference type="InterPro" id="IPR002758">
    <property type="entry name" value="Cation_antiport_E"/>
</dbReference>
<dbReference type="RefSeq" id="WP_380696953.1">
    <property type="nucleotide sequence ID" value="NZ_JBHRYR010000003.1"/>
</dbReference>
<comment type="similarity">
    <text evidence="2">Belongs to the CPA3 antiporters (TC 2.A.63) subunit E family.</text>
</comment>
<dbReference type="Pfam" id="PF01899">
    <property type="entry name" value="MNHE"/>
    <property type="match status" value="1"/>
</dbReference>
<evidence type="ECO:0000256" key="6">
    <source>
        <dbReference type="ARBA" id="ARBA00023136"/>
    </source>
</evidence>
<dbReference type="PANTHER" id="PTHR34584">
    <property type="entry name" value="NA(+)/H(+) ANTIPORTER SUBUNIT E1"/>
    <property type="match status" value="1"/>
</dbReference>
<reference evidence="9" key="1">
    <citation type="journal article" date="2019" name="Int. J. Syst. Evol. Microbiol.">
        <title>The Global Catalogue of Microorganisms (GCM) 10K type strain sequencing project: providing services to taxonomists for standard genome sequencing and annotation.</title>
        <authorList>
            <consortium name="The Broad Institute Genomics Platform"/>
            <consortium name="The Broad Institute Genome Sequencing Center for Infectious Disease"/>
            <person name="Wu L."/>
            <person name="Ma J."/>
        </authorList>
    </citation>
    <scope>NUCLEOTIDE SEQUENCE [LARGE SCALE GENOMIC DNA]</scope>
    <source>
        <strain evidence="9">IBRC 10765</strain>
    </source>
</reference>
<keyword evidence="4 7" id="KW-0812">Transmembrane</keyword>
<protein>
    <submittedName>
        <fullName evidence="8">Na+/H+ antiporter subunit E</fullName>
    </submittedName>
</protein>
<comment type="caution">
    <text evidence="8">The sequence shown here is derived from an EMBL/GenBank/DDBJ whole genome shotgun (WGS) entry which is preliminary data.</text>
</comment>
<evidence type="ECO:0000256" key="5">
    <source>
        <dbReference type="ARBA" id="ARBA00022989"/>
    </source>
</evidence>
<evidence type="ECO:0000313" key="9">
    <source>
        <dbReference type="Proteomes" id="UP001595617"/>
    </source>
</evidence>
<evidence type="ECO:0000256" key="2">
    <source>
        <dbReference type="ARBA" id="ARBA00006228"/>
    </source>
</evidence>
<keyword evidence="3" id="KW-1003">Cell membrane</keyword>
<evidence type="ECO:0000256" key="7">
    <source>
        <dbReference type="SAM" id="Phobius"/>
    </source>
</evidence>
<dbReference type="NCBIfam" id="NF006518">
    <property type="entry name" value="PRK08965.1-2"/>
    <property type="match status" value="1"/>
</dbReference>
<evidence type="ECO:0000313" key="8">
    <source>
        <dbReference type="EMBL" id="MFC3853622.1"/>
    </source>
</evidence>
<gene>
    <name evidence="8" type="ORF">ACFOOG_12325</name>
</gene>
<keyword evidence="6 7" id="KW-0472">Membrane</keyword>
<evidence type="ECO:0000256" key="3">
    <source>
        <dbReference type="ARBA" id="ARBA00022475"/>
    </source>
</evidence>
<evidence type="ECO:0000256" key="4">
    <source>
        <dbReference type="ARBA" id="ARBA00022692"/>
    </source>
</evidence>